<dbReference type="KEGG" id="lacs:H4075_05810"/>
<gene>
    <name evidence="2" type="ORF">H4075_05810</name>
</gene>
<evidence type="ECO:0000259" key="1">
    <source>
        <dbReference type="Pfam" id="PF18961"/>
    </source>
</evidence>
<dbReference type="InterPro" id="IPR008928">
    <property type="entry name" value="6-hairpin_glycosidase_sf"/>
</dbReference>
<evidence type="ECO:0000313" key="2">
    <source>
        <dbReference type="EMBL" id="QNA45713.1"/>
    </source>
</evidence>
<dbReference type="InterPro" id="IPR012341">
    <property type="entry name" value="6hp_glycosidase-like_sf"/>
</dbReference>
<reference evidence="3" key="1">
    <citation type="submission" date="2020-08" db="EMBL/GenBank/DDBJ databases">
        <title>Lacibacter sp. S13-6-6 genome sequencing.</title>
        <authorList>
            <person name="Jin L."/>
        </authorList>
    </citation>
    <scope>NUCLEOTIDE SEQUENCE [LARGE SCALE GENOMIC DNA]</scope>
    <source>
        <strain evidence="3">S13-6-6</strain>
    </source>
</reference>
<dbReference type="Pfam" id="PF18961">
    <property type="entry name" value="DUF5703_N"/>
    <property type="match status" value="1"/>
</dbReference>
<evidence type="ECO:0000313" key="3">
    <source>
        <dbReference type="Proteomes" id="UP000515344"/>
    </source>
</evidence>
<dbReference type="EMBL" id="CP060007">
    <property type="protein sequence ID" value="QNA45713.1"/>
    <property type="molecule type" value="Genomic_DNA"/>
</dbReference>
<protein>
    <recommendedName>
        <fullName evidence="1">DUF5703 domain-containing protein</fullName>
    </recommendedName>
</protein>
<dbReference type="SUPFAM" id="SSF48208">
    <property type="entry name" value="Six-hairpin glycosidases"/>
    <property type="match status" value="1"/>
</dbReference>
<dbReference type="AlphaFoldDB" id="A0A7G5XJR0"/>
<dbReference type="Proteomes" id="UP000515344">
    <property type="component" value="Chromosome"/>
</dbReference>
<sequence length="765" mass="87883">MRNFIFFLSFLTVVSLKAQQRNYNVVWTSQSNNASESMPCGGGDIGMNVWVEKGELFIYVARSGNFDENNALMKSGRIRVKLFPNPLTGKNFKQQLHLDKGYVSIEARDNGVTTTIKIWADVFKPVAHIDISSKQIIIVEASYESWRYRDRVITTRENWGNSWKWGAPKNNVYKKDAIVFDRNNVLFFHHNSSETIFDAVVKQQGMESVKEQLYNPIKKLAFGGSLSGKNFIPVGTDTGSYAQTDFKAWTLKSKSAAKYHALQLVLHNAQVANIDTWKQTLDSLQQNVKADKTAFQKSQQWWKQFWSRSFIDVDPAKKEQRSWEVGRNYQLFRYMLACNAKGTWPTKFNGGLLTVDPIYTDTINKGLTPDYRNWGGGLHTAQNQRLVYFSMIKSGDWDLLQPQLDFYLRLQKNAELRSKVYWNHAGACFTEQMENFGLPNFAEYGTKRPDYFDKGVEYNAWLEYEWDTVFEFCLMMLQEAEYTGKDMSAKITFIISCLQFFDEHYQWLAKQRGAKTLDGSGKLVLFPGSAAETFKMTNNSVTTVAALQTIIKQLLSAKTSNLTAEQKQYVESLLKRVPPLSYQQFNGYTTIAPAKTWERINNTESPQLYPVFPWGIFGVGKPGLDTAINTWNYDTSVIKFRSHIGWKQDNIWAARLGLTEEAWRLTSLKLQNSERRFPAFWGPGFDWVPDHNWGGSGMIGLQEMLLQTDDQRILLFPAWPKEKDVHFKLHAPANTTVEAELKDGKLVKLIVLPEERKKDVEVLLN</sequence>
<dbReference type="GO" id="GO:0005975">
    <property type="term" value="P:carbohydrate metabolic process"/>
    <property type="evidence" value="ECO:0007669"/>
    <property type="project" value="InterPro"/>
</dbReference>
<keyword evidence="3" id="KW-1185">Reference proteome</keyword>
<proteinExistence type="predicted"/>
<dbReference type="InterPro" id="IPR043757">
    <property type="entry name" value="DUF5703_N"/>
</dbReference>
<accession>A0A7G5XJR0</accession>
<dbReference type="RefSeq" id="WP_182805008.1">
    <property type="nucleotide sequence ID" value="NZ_CP060007.1"/>
</dbReference>
<dbReference type="Gene3D" id="1.50.10.10">
    <property type="match status" value="1"/>
</dbReference>
<feature type="domain" description="DUF5703" evidence="1">
    <location>
        <begin position="26"/>
        <end position="311"/>
    </location>
</feature>
<name>A0A7G5XJR0_9BACT</name>
<organism evidence="2 3">
    <name type="scientific">Lacibacter sediminis</name>
    <dbReference type="NCBI Taxonomy" id="2760713"/>
    <lineage>
        <taxon>Bacteria</taxon>
        <taxon>Pseudomonadati</taxon>
        <taxon>Bacteroidota</taxon>
        <taxon>Chitinophagia</taxon>
        <taxon>Chitinophagales</taxon>
        <taxon>Chitinophagaceae</taxon>
        <taxon>Lacibacter</taxon>
    </lineage>
</organism>